<reference evidence="1 2" key="1">
    <citation type="journal article" date="2011" name="Nature">
        <title>A high-resolution map of human evolutionary constraint using 29 mammals.</title>
        <authorList>
            <person name="Lindblad-Toh K."/>
            <person name="Garber M."/>
            <person name="Zuk O."/>
            <person name="Lin M.F."/>
            <person name="Parker B.J."/>
            <person name="Washietl S."/>
            <person name="Kheradpour P."/>
            <person name="Ernst J."/>
            <person name="Jordan G."/>
            <person name="Mauceli E."/>
            <person name="Ward L.D."/>
            <person name="Lowe C.B."/>
            <person name="Holloway A.K."/>
            <person name="Clamp M."/>
            <person name="Gnerre S."/>
            <person name="Alfoldi J."/>
            <person name="Beal K."/>
            <person name="Chang J."/>
            <person name="Clawson H."/>
            <person name="Cuff J."/>
            <person name="Di Palma F."/>
            <person name="Fitzgerald S."/>
            <person name="Flicek P."/>
            <person name="Guttman M."/>
            <person name="Hubisz M.J."/>
            <person name="Jaffe D.B."/>
            <person name="Jungreis I."/>
            <person name="Kent W.J."/>
            <person name="Kostka D."/>
            <person name="Lara M."/>
            <person name="Martins A.L."/>
            <person name="Massingham T."/>
            <person name="Moltke I."/>
            <person name="Raney B.J."/>
            <person name="Rasmussen M.D."/>
            <person name="Robinson J."/>
            <person name="Stark A."/>
            <person name="Vilella A.J."/>
            <person name="Wen J."/>
            <person name="Xie X."/>
            <person name="Zody M.C."/>
            <person name="Baldwin J."/>
            <person name="Bloom T."/>
            <person name="Chin C.W."/>
            <person name="Heiman D."/>
            <person name="Nicol R."/>
            <person name="Nusbaum C."/>
            <person name="Young S."/>
            <person name="Wilkinson J."/>
            <person name="Worley K.C."/>
            <person name="Kovar C.L."/>
            <person name="Muzny D.M."/>
            <person name="Gibbs R.A."/>
            <person name="Cree A."/>
            <person name="Dihn H.H."/>
            <person name="Fowler G."/>
            <person name="Jhangiani S."/>
            <person name="Joshi V."/>
            <person name="Lee S."/>
            <person name="Lewis L.R."/>
            <person name="Nazareth L.V."/>
            <person name="Okwuonu G."/>
            <person name="Santibanez J."/>
            <person name="Warren W.C."/>
            <person name="Mardis E.R."/>
            <person name="Weinstock G.M."/>
            <person name="Wilson R.K."/>
            <person name="Delehaunty K."/>
            <person name="Dooling D."/>
            <person name="Fronik C."/>
            <person name="Fulton L."/>
            <person name="Fulton B."/>
            <person name="Graves T."/>
            <person name="Minx P."/>
            <person name="Sodergren E."/>
            <person name="Birney E."/>
            <person name="Margulies E.H."/>
            <person name="Herrero J."/>
            <person name="Green E.D."/>
            <person name="Haussler D."/>
            <person name="Siepel A."/>
            <person name="Goldman N."/>
            <person name="Pollard K.S."/>
            <person name="Pedersen J.S."/>
            <person name="Lander E.S."/>
            <person name="Kellis M."/>
        </authorList>
    </citation>
    <scope>NUCLEOTIDE SEQUENCE [LARGE SCALE GENOMIC DNA]</scope>
    <source>
        <strain evidence="1 2">Thorbecke inbred</strain>
    </source>
</reference>
<dbReference type="InParanoid" id="A0A5F9DGZ1"/>
<dbReference type="Ensembl" id="ENSOCUT00000059577.1">
    <property type="protein sequence ID" value="ENSOCUP00000044622.1"/>
    <property type="gene ID" value="ENSOCUG00000038861.1"/>
</dbReference>
<reference evidence="1" key="3">
    <citation type="submission" date="2025-09" db="UniProtKB">
        <authorList>
            <consortium name="Ensembl"/>
        </authorList>
    </citation>
    <scope>IDENTIFICATION</scope>
    <source>
        <strain evidence="1">Thorbecke</strain>
    </source>
</reference>
<sequence>ITSTRMWAVPDLGGDPPSTAVTVKLTSGCSSLSRGLSSTSSAYLGPWLRKRVCRWKYALALSV</sequence>
<reference evidence="1" key="2">
    <citation type="submission" date="2025-08" db="UniProtKB">
        <authorList>
            <consortium name="Ensembl"/>
        </authorList>
    </citation>
    <scope>IDENTIFICATION</scope>
    <source>
        <strain evidence="1">Thorbecke</strain>
    </source>
</reference>
<dbReference type="AlphaFoldDB" id="A0A5F9DGZ1"/>
<proteinExistence type="predicted"/>
<dbReference type="Bgee" id="ENSOCUG00000038861">
    <property type="expression patterns" value="Expressed in heart"/>
</dbReference>
<organism evidence="1 2">
    <name type="scientific">Oryctolagus cuniculus</name>
    <name type="common">Rabbit</name>
    <dbReference type="NCBI Taxonomy" id="9986"/>
    <lineage>
        <taxon>Eukaryota</taxon>
        <taxon>Metazoa</taxon>
        <taxon>Chordata</taxon>
        <taxon>Craniata</taxon>
        <taxon>Vertebrata</taxon>
        <taxon>Euteleostomi</taxon>
        <taxon>Mammalia</taxon>
        <taxon>Eutheria</taxon>
        <taxon>Euarchontoglires</taxon>
        <taxon>Glires</taxon>
        <taxon>Lagomorpha</taxon>
        <taxon>Leporidae</taxon>
        <taxon>Oryctolagus</taxon>
    </lineage>
</organism>
<evidence type="ECO:0000313" key="2">
    <source>
        <dbReference type="Proteomes" id="UP000001811"/>
    </source>
</evidence>
<name>A0A5F9DGZ1_RABIT</name>
<keyword evidence="2" id="KW-1185">Reference proteome</keyword>
<dbReference type="EMBL" id="AAGW02027676">
    <property type="status" value="NOT_ANNOTATED_CDS"/>
    <property type="molecule type" value="Genomic_DNA"/>
</dbReference>
<evidence type="ECO:0000313" key="1">
    <source>
        <dbReference type="Ensembl" id="ENSOCUP00000044622.1"/>
    </source>
</evidence>
<protein>
    <submittedName>
        <fullName evidence="1">Uncharacterized protein</fullName>
    </submittedName>
</protein>
<accession>A0A5F9DGZ1</accession>
<dbReference type="Proteomes" id="UP000001811">
    <property type="component" value="Chromosome 3"/>
</dbReference>
<dbReference type="GeneTree" id="ENSGT01120000272001"/>